<keyword evidence="8 11" id="KW-0594">Phospholipid biosynthesis</keyword>
<keyword evidence="9 11" id="KW-1208">Phospholipid metabolism</keyword>
<gene>
    <name evidence="13" type="primary">PGS1</name>
    <name evidence="15" type="synonym">LOC112686751</name>
    <name evidence="13" type="ORF">g.4201</name>
</gene>
<dbReference type="Pfam" id="PF13091">
    <property type="entry name" value="PLDc_2"/>
    <property type="match status" value="1"/>
</dbReference>
<dbReference type="EC" id="2.7.8.5" evidence="11"/>
<evidence type="ECO:0000256" key="4">
    <source>
        <dbReference type="ARBA" id="ARBA00022516"/>
    </source>
</evidence>
<evidence type="ECO:0000256" key="1">
    <source>
        <dbReference type="ARBA" id="ARBA00003537"/>
    </source>
</evidence>
<evidence type="ECO:0000313" key="13">
    <source>
        <dbReference type="EMBL" id="MBY73474.1"/>
    </source>
</evidence>
<evidence type="ECO:0000313" key="15">
    <source>
        <dbReference type="RefSeq" id="XP_025414952.1"/>
    </source>
</evidence>
<dbReference type="InterPro" id="IPR001736">
    <property type="entry name" value="PLipase_D/transphosphatidylase"/>
</dbReference>
<evidence type="ECO:0000259" key="12">
    <source>
        <dbReference type="PROSITE" id="PS50035"/>
    </source>
</evidence>
<dbReference type="CDD" id="cd09135">
    <property type="entry name" value="PLDc_PGS1_euk_1"/>
    <property type="match status" value="1"/>
</dbReference>
<evidence type="ECO:0000256" key="2">
    <source>
        <dbReference type="ARBA" id="ARBA00005042"/>
    </source>
</evidence>
<dbReference type="InterPro" id="IPR025202">
    <property type="entry name" value="PLD-like_dom"/>
</dbReference>
<feature type="domain" description="PLD phosphodiesterase" evidence="12">
    <location>
        <begin position="142"/>
        <end position="168"/>
    </location>
</feature>
<keyword evidence="7 11" id="KW-0443">Lipid metabolism</keyword>
<dbReference type="GO" id="GO:0008444">
    <property type="term" value="F:CDP-diacylglycerol-glycerol-3-phosphate 3-phosphatidyltransferase activity"/>
    <property type="evidence" value="ECO:0007669"/>
    <property type="project" value="UniProtKB-EC"/>
</dbReference>
<evidence type="ECO:0000256" key="9">
    <source>
        <dbReference type="ARBA" id="ARBA00023264"/>
    </source>
</evidence>
<keyword evidence="11" id="KW-0067">ATP-binding</keyword>
<dbReference type="GO" id="GO:0005524">
    <property type="term" value="F:ATP binding"/>
    <property type="evidence" value="ECO:0007669"/>
    <property type="project" value="UniProtKB-KW"/>
</dbReference>
<dbReference type="SMART" id="SM00155">
    <property type="entry name" value="PLDc"/>
    <property type="match status" value="2"/>
</dbReference>
<organism evidence="13">
    <name type="scientific">Sipha flava</name>
    <name type="common">yellow sugarcane aphid</name>
    <dbReference type="NCBI Taxonomy" id="143950"/>
    <lineage>
        <taxon>Eukaryota</taxon>
        <taxon>Metazoa</taxon>
        <taxon>Ecdysozoa</taxon>
        <taxon>Arthropoda</taxon>
        <taxon>Hexapoda</taxon>
        <taxon>Insecta</taxon>
        <taxon>Pterygota</taxon>
        <taxon>Neoptera</taxon>
        <taxon>Paraneoptera</taxon>
        <taxon>Hemiptera</taxon>
        <taxon>Sternorrhyncha</taxon>
        <taxon>Aphidomorpha</taxon>
        <taxon>Aphidoidea</taxon>
        <taxon>Aphididae</taxon>
        <taxon>Sipha</taxon>
    </lineage>
</organism>
<keyword evidence="14" id="KW-1185">Reference proteome</keyword>
<evidence type="ECO:0000313" key="14">
    <source>
        <dbReference type="Proteomes" id="UP000694846"/>
    </source>
</evidence>
<dbReference type="PANTHER" id="PTHR12586">
    <property type="entry name" value="CDP-DIACYLGLYCEROL--SERINE O-PHOSPHATIDYLTRANSFERASE"/>
    <property type="match status" value="1"/>
</dbReference>
<evidence type="ECO:0000256" key="6">
    <source>
        <dbReference type="ARBA" id="ARBA00022737"/>
    </source>
</evidence>
<comment type="function">
    <text evidence="1 11">Functions in the biosynthesis of the anionic phospholipids phosphatidylglycerol and cardiolipin.</text>
</comment>
<dbReference type="Proteomes" id="UP000694846">
    <property type="component" value="Unplaced"/>
</dbReference>
<dbReference type="InterPro" id="IPR016270">
    <property type="entry name" value="PGS1"/>
</dbReference>
<reference evidence="15" key="2">
    <citation type="submission" date="2025-04" db="UniProtKB">
        <authorList>
            <consortium name="RefSeq"/>
        </authorList>
    </citation>
    <scope>IDENTIFICATION</scope>
    <source>
        <tissue evidence="15">Whole body</tissue>
    </source>
</reference>
<dbReference type="Gene3D" id="3.30.870.10">
    <property type="entry name" value="Endonuclease Chain A"/>
    <property type="match status" value="2"/>
</dbReference>
<dbReference type="PROSITE" id="PS50035">
    <property type="entry name" value="PLD"/>
    <property type="match status" value="1"/>
</dbReference>
<dbReference type="PANTHER" id="PTHR12586:SF1">
    <property type="entry name" value="CDP-DIACYLGLYCEROL--GLYCEROL-3-PHOSPHATE 3-PHOSPHATIDYLTRANSFERASE, MITOCHONDRIAL"/>
    <property type="match status" value="1"/>
</dbReference>
<dbReference type="PIRSF" id="PIRSF000850">
    <property type="entry name" value="Phospholipase_D_PSS"/>
    <property type="match status" value="1"/>
</dbReference>
<dbReference type="GO" id="GO:0032049">
    <property type="term" value="P:cardiolipin biosynthetic process"/>
    <property type="evidence" value="ECO:0007669"/>
    <property type="project" value="InterPro"/>
</dbReference>
<comment type="similarity">
    <text evidence="3 11">Belongs to the CDP-alcohol phosphatidyltransferase class-II family.</text>
</comment>
<dbReference type="EMBL" id="GGMS01004271">
    <property type="protein sequence ID" value="MBY73474.1"/>
    <property type="molecule type" value="Transcribed_RNA"/>
</dbReference>
<proteinExistence type="inferred from homology"/>
<evidence type="ECO:0000256" key="7">
    <source>
        <dbReference type="ARBA" id="ARBA00023098"/>
    </source>
</evidence>
<accession>A0A2S2Q6W5</accession>
<keyword evidence="11" id="KW-0547">Nucleotide-binding</keyword>
<keyword evidence="6" id="KW-0677">Repeat</keyword>
<dbReference type="UniPathway" id="UPA00084">
    <property type="reaction ID" value="UER00503"/>
</dbReference>
<dbReference type="CDD" id="cd09137">
    <property type="entry name" value="PLDc_PGS1_euk_2"/>
    <property type="match status" value="1"/>
</dbReference>
<comment type="subcellular location">
    <subcellularLocation>
        <location evidence="11">Mitochondrion</location>
    </subcellularLocation>
</comment>
<dbReference type="GO" id="GO:0005739">
    <property type="term" value="C:mitochondrion"/>
    <property type="evidence" value="ECO:0007669"/>
    <property type="project" value="UniProtKB-SubCell"/>
</dbReference>
<dbReference type="AlphaFoldDB" id="A0A2S2Q6W5"/>
<dbReference type="RefSeq" id="XP_025414952.1">
    <property type="nucleotide sequence ID" value="XM_025559167.1"/>
</dbReference>
<evidence type="ECO:0000256" key="10">
    <source>
        <dbReference type="ARBA" id="ARBA00048586"/>
    </source>
</evidence>
<keyword evidence="4 11" id="KW-0444">Lipid biosynthesis</keyword>
<comment type="pathway">
    <text evidence="2 11">Phospholipid metabolism; phosphatidylglycerol biosynthesis; phosphatidylglycerol from CDP-diacylglycerol: step 1/2.</text>
</comment>
<name>A0A2S2Q6W5_9HEMI</name>
<dbReference type="SUPFAM" id="SSF56024">
    <property type="entry name" value="Phospholipase D/nuclease"/>
    <property type="match status" value="1"/>
</dbReference>
<evidence type="ECO:0000256" key="3">
    <source>
        <dbReference type="ARBA" id="ARBA00010682"/>
    </source>
</evidence>
<protein>
    <recommendedName>
        <fullName evidence="11">CDP-diacylglycerol--glycerol-3-phosphate 3-phosphatidyltransferase</fullName>
        <ecNumber evidence="11">2.7.8.5</ecNumber>
    </recommendedName>
</protein>
<reference evidence="13" key="1">
    <citation type="submission" date="2018-04" db="EMBL/GenBank/DDBJ databases">
        <title>Transcriptome assembly of Sipha flava.</title>
        <authorList>
            <person name="Scully E.D."/>
            <person name="Geib S.M."/>
            <person name="Palmer N.A."/>
            <person name="Koch K."/>
            <person name="Bradshaw J."/>
            <person name="Heng-Moss T."/>
            <person name="Sarath G."/>
        </authorList>
    </citation>
    <scope>NUCLEOTIDE SEQUENCE</scope>
</reference>
<keyword evidence="5 11" id="KW-0808">Transferase</keyword>
<keyword evidence="11" id="KW-0496">Mitochondrion</keyword>
<dbReference type="OrthoDB" id="10250191at2759"/>
<evidence type="ECO:0000256" key="5">
    <source>
        <dbReference type="ARBA" id="ARBA00022679"/>
    </source>
</evidence>
<sequence>MSIDHDKTNYLSKFKWLRKFAPSYSVKAKNITMLKSPADFYLTLLDRSRSAKSRIVIVSLYLGIGRLEKELINTIKNSMENRKELSVRILLDANRGSRGVLSSRTMLMPILKPSFDCRVFLYHTPKLRGILQWLLPERYNELIGIQHMKLYMFDDSIIISGANLSHDYFTNRQDRYILIEDCKPLVDFYVGLIEVLGRMSFQLSNKNTLTMDSSWKHHPYKSTYQTYASEAKKNVINYYDSHMKRLNFEHSNGDTLVYPLIEFPPFGIHQDSQTTNLLMSNAEAGSTIHLATGYFNLPNIYMKTIFHKSLANFNILFSHPLANSFQQAKGPAGFIPNAYSYLTNCFYNKIQTLKLQERITCFEYQRTGWTFHSKGLWYTPKNYEFPVLTAVGSSNYGARSLNCDLESQLIIVTNNKSLQNSFHTEKYDIYKSTSLYVPENEIFKTPLWIRLVLRVFKNYF</sequence>
<comment type="catalytic activity">
    <reaction evidence="10 11">
        <text>a CDP-1,2-diacyl-sn-glycerol + sn-glycerol 3-phosphate = a 1,2-diacyl-sn-glycero-3-phospho-(1'-sn-glycero-3'-phosphate) + CMP + H(+)</text>
        <dbReference type="Rhea" id="RHEA:12593"/>
        <dbReference type="ChEBI" id="CHEBI:15378"/>
        <dbReference type="ChEBI" id="CHEBI:57597"/>
        <dbReference type="ChEBI" id="CHEBI:58332"/>
        <dbReference type="ChEBI" id="CHEBI:60110"/>
        <dbReference type="ChEBI" id="CHEBI:60377"/>
        <dbReference type="EC" id="2.7.8.5"/>
    </reaction>
</comment>
<evidence type="ECO:0000256" key="11">
    <source>
        <dbReference type="RuleBase" id="RU365024"/>
    </source>
</evidence>
<evidence type="ECO:0000256" key="8">
    <source>
        <dbReference type="ARBA" id="ARBA00023209"/>
    </source>
</evidence>